<dbReference type="RefSeq" id="WP_406259099.1">
    <property type="nucleotide sequence ID" value="NZ_CP108125.1"/>
</dbReference>
<protein>
    <recommendedName>
        <fullName evidence="4">Gliding motility protein</fullName>
    </recommendedName>
</protein>
<feature type="region of interest" description="Disordered" evidence="1">
    <location>
        <begin position="1"/>
        <end position="100"/>
    </location>
</feature>
<dbReference type="Proteomes" id="UP001622690">
    <property type="component" value="Chromosome"/>
</dbReference>
<accession>A0ABZ1IZ96</accession>
<dbReference type="EMBL" id="CP108125">
    <property type="protein sequence ID" value="WTO85613.1"/>
    <property type="molecule type" value="Genomic_DNA"/>
</dbReference>
<name>A0ABZ1IZ96_9ACTN</name>
<evidence type="ECO:0000313" key="3">
    <source>
        <dbReference type="Proteomes" id="UP001622690"/>
    </source>
</evidence>
<proteinExistence type="predicted"/>
<feature type="compositionally biased region" description="Low complexity" evidence="1">
    <location>
        <begin position="40"/>
        <end position="63"/>
    </location>
</feature>
<evidence type="ECO:0008006" key="4">
    <source>
        <dbReference type="Google" id="ProtNLM"/>
    </source>
</evidence>
<gene>
    <name evidence="2" type="ORF">OHU27_25555</name>
</gene>
<evidence type="ECO:0000256" key="1">
    <source>
        <dbReference type="SAM" id="MobiDB-lite"/>
    </source>
</evidence>
<evidence type="ECO:0000313" key="2">
    <source>
        <dbReference type="EMBL" id="WTO85613.1"/>
    </source>
</evidence>
<feature type="compositionally biased region" description="Low complexity" evidence="1">
    <location>
        <begin position="16"/>
        <end position="25"/>
    </location>
</feature>
<organism evidence="2 3">
    <name type="scientific">Streptomyces nigra</name>
    <dbReference type="NCBI Taxonomy" id="1827580"/>
    <lineage>
        <taxon>Bacteria</taxon>
        <taxon>Bacillati</taxon>
        <taxon>Actinomycetota</taxon>
        <taxon>Actinomycetes</taxon>
        <taxon>Kitasatosporales</taxon>
        <taxon>Streptomycetaceae</taxon>
        <taxon>Streptomyces</taxon>
    </lineage>
</organism>
<reference evidence="2 3" key="1">
    <citation type="submission" date="2022-10" db="EMBL/GenBank/DDBJ databases">
        <title>The complete genomes of actinobacterial strains from the NBC collection.</title>
        <authorList>
            <person name="Joergensen T.S."/>
            <person name="Alvarez Arevalo M."/>
            <person name="Sterndorff E.B."/>
            <person name="Faurdal D."/>
            <person name="Vuksanovic O."/>
            <person name="Mourched A.-S."/>
            <person name="Charusanti P."/>
            <person name="Shaw S."/>
            <person name="Blin K."/>
            <person name="Weber T."/>
        </authorList>
    </citation>
    <scope>NUCLEOTIDE SEQUENCE [LARGE SCALE GENOMIC DNA]</scope>
    <source>
        <strain evidence="2 3">NBC_00206</strain>
    </source>
</reference>
<keyword evidence="3" id="KW-1185">Reference proteome</keyword>
<sequence length="100" mass="9925">MGVFARIFGRSKASEEASPAEAEASTVTVDSEAVAEEAAEPTAPTAPTGAEAEETAPAAAAETDGTDKADGTGTDEGVEIPKQQSADEAADSEAGEGARR</sequence>